<dbReference type="InterPro" id="IPR035892">
    <property type="entry name" value="C2_domain_sf"/>
</dbReference>
<comment type="caution">
    <text evidence="13">The sequence shown here is derived from an EMBL/GenBank/DDBJ whole genome shotgun (WGS) entry which is preliminary data.</text>
</comment>
<evidence type="ECO:0000256" key="8">
    <source>
        <dbReference type="ARBA" id="ARBA00023121"/>
    </source>
</evidence>
<dbReference type="GO" id="GO:0046872">
    <property type="term" value="F:metal ion binding"/>
    <property type="evidence" value="ECO:0007669"/>
    <property type="project" value="UniProtKB-KW"/>
</dbReference>
<feature type="domain" description="C2" evidence="12">
    <location>
        <begin position="1"/>
        <end position="109"/>
    </location>
</feature>
<keyword evidence="3" id="KW-0343">GTPase activation</keyword>
<dbReference type="GO" id="GO:0009738">
    <property type="term" value="P:abscisic acid-activated signaling pathway"/>
    <property type="evidence" value="ECO:0007669"/>
    <property type="project" value="UniProtKB-KW"/>
</dbReference>
<proteinExistence type="inferred from homology"/>
<dbReference type="SUPFAM" id="SSF49562">
    <property type="entry name" value="C2 domain (Calcium/lipid-binding domain, CaLB)"/>
    <property type="match status" value="1"/>
</dbReference>
<dbReference type="PANTHER" id="PTHR45933:SF12">
    <property type="entry name" value="PROTEIN C2-DOMAIN ABA-RELATED 9"/>
    <property type="match status" value="1"/>
</dbReference>
<evidence type="ECO:0000313" key="14">
    <source>
        <dbReference type="Proteomes" id="UP001279734"/>
    </source>
</evidence>
<keyword evidence="10" id="KW-0539">Nucleus</keyword>
<dbReference type="InterPro" id="IPR000008">
    <property type="entry name" value="C2_dom"/>
</dbReference>
<dbReference type="AlphaFoldDB" id="A0AAD3S0B0"/>
<keyword evidence="9" id="KW-0472">Membrane</keyword>
<dbReference type="PANTHER" id="PTHR45933">
    <property type="entry name" value="PROTEIN C2-DOMAIN ABA-RELATED 4"/>
    <property type="match status" value="1"/>
</dbReference>
<evidence type="ECO:0000256" key="7">
    <source>
        <dbReference type="ARBA" id="ARBA00022837"/>
    </source>
</evidence>
<dbReference type="SMART" id="SM00239">
    <property type="entry name" value="C2"/>
    <property type="match status" value="1"/>
</dbReference>
<dbReference type="Pfam" id="PF00168">
    <property type="entry name" value="C2"/>
    <property type="match status" value="1"/>
</dbReference>
<dbReference type="GO" id="GO:0005634">
    <property type="term" value="C:nucleus"/>
    <property type="evidence" value="ECO:0007669"/>
    <property type="project" value="UniProtKB-SubCell"/>
</dbReference>
<evidence type="ECO:0000256" key="5">
    <source>
        <dbReference type="ARBA" id="ARBA00022682"/>
    </source>
</evidence>
<dbReference type="PROSITE" id="PS50004">
    <property type="entry name" value="C2"/>
    <property type="match status" value="1"/>
</dbReference>
<gene>
    <name evidence="13" type="ORF">Nepgr_003821</name>
</gene>
<dbReference type="Gene3D" id="2.60.40.150">
    <property type="entry name" value="C2 domain"/>
    <property type="match status" value="1"/>
</dbReference>
<dbReference type="GO" id="GO:0005886">
    <property type="term" value="C:plasma membrane"/>
    <property type="evidence" value="ECO:0007669"/>
    <property type="project" value="UniProtKB-SubCell"/>
</dbReference>
<dbReference type="EMBL" id="BSYO01000003">
    <property type="protein sequence ID" value="GMH01982.1"/>
    <property type="molecule type" value="Genomic_DNA"/>
</dbReference>
<keyword evidence="6" id="KW-0479">Metal-binding</keyword>
<keyword evidence="14" id="KW-1185">Reference proteome</keyword>
<protein>
    <recommendedName>
        <fullName evidence="12">C2 domain-containing protein</fullName>
    </recommendedName>
</protein>
<evidence type="ECO:0000256" key="2">
    <source>
        <dbReference type="ARBA" id="ARBA00004236"/>
    </source>
</evidence>
<evidence type="ECO:0000256" key="9">
    <source>
        <dbReference type="ARBA" id="ARBA00023136"/>
    </source>
</evidence>
<evidence type="ECO:0000259" key="12">
    <source>
        <dbReference type="PROSITE" id="PS50004"/>
    </source>
</evidence>
<keyword evidence="7" id="KW-0106">Calcium</keyword>
<accession>A0AAD3S0B0</accession>
<keyword evidence="8" id="KW-0446">Lipid-binding</keyword>
<comment type="subcellular location">
    <subcellularLocation>
        <location evidence="2">Cell membrane</location>
    </subcellularLocation>
    <subcellularLocation>
        <location evidence="1">Nucleus</location>
    </subcellularLocation>
</comment>
<keyword evidence="4" id="KW-1003">Cell membrane</keyword>
<comment type="similarity">
    <text evidence="11">Belongs to the plant CAR protein family.</text>
</comment>
<dbReference type="Proteomes" id="UP001279734">
    <property type="component" value="Unassembled WGS sequence"/>
</dbReference>
<name>A0AAD3S0B0_NEPGR</name>
<dbReference type="InterPro" id="IPR044562">
    <property type="entry name" value="CAR1-11"/>
</dbReference>
<organism evidence="13 14">
    <name type="scientific">Nepenthes gracilis</name>
    <name type="common">Slender pitcher plant</name>
    <dbReference type="NCBI Taxonomy" id="150966"/>
    <lineage>
        <taxon>Eukaryota</taxon>
        <taxon>Viridiplantae</taxon>
        <taxon>Streptophyta</taxon>
        <taxon>Embryophyta</taxon>
        <taxon>Tracheophyta</taxon>
        <taxon>Spermatophyta</taxon>
        <taxon>Magnoliopsida</taxon>
        <taxon>eudicotyledons</taxon>
        <taxon>Gunneridae</taxon>
        <taxon>Pentapetalae</taxon>
        <taxon>Caryophyllales</taxon>
        <taxon>Nepenthaceae</taxon>
        <taxon>Nepenthes</taxon>
    </lineage>
</organism>
<evidence type="ECO:0000313" key="13">
    <source>
        <dbReference type="EMBL" id="GMH01982.1"/>
    </source>
</evidence>
<evidence type="ECO:0000256" key="4">
    <source>
        <dbReference type="ARBA" id="ARBA00022475"/>
    </source>
</evidence>
<evidence type="ECO:0000256" key="3">
    <source>
        <dbReference type="ARBA" id="ARBA00022468"/>
    </source>
</evidence>
<dbReference type="GO" id="GO:0005096">
    <property type="term" value="F:GTPase activator activity"/>
    <property type="evidence" value="ECO:0007669"/>
    <property type="project" value="UniProtKB-KW"/>
</dbReference>
<keyword evidence="5" id="KW-0938">Abscisic acid signaling pathway</keyword>
<dbReference type="GO" id="GO:0008289">
    <property type="term" value="F:lipid binding"/>
    <property type="evidence" value="ECO:0007669"/>
    <property type="project" value="UniProtKB-KW"/>
</dbReference>
<evidence type="ECO:0000256" key="1">
    <source>
        <dbReference type="ARBA" id="ARBA00004123"/>
    </source>
</evidence>
<evidence type="ECO:0000256" key="11">
    <source>
        <dbReference type="ARBA" id="ARBA00024037"/>
    </source>
</evidence>
<sequence>MEKMENLMGLLRIRVRRGINLAVRDTVSSDPYVVVTMGCQKLKTRVIKNDCNPQWDDELTLMMTDLDLPMTLTVYDKDTFTEDDKMGVAWIDIKPYLECLQMGLENLPIGTSIKKIQPDKSNCLDDESRVVWVGDGKLVQDMILRLQNAESGKVEIQIEWIAIPGSKAFGS</sequence>
<evidence type="ECO:0000256" key="6">
    <source>
        <dbReference type="ARBA" id="ARBA00022723"/>
    </source>
</evidence>
<reference evidence="13" key="1">
    <citation type="submission" date="2023-05" db="EMBL/GenBank/DDBJ databases">
        <title>Nepenthes gracilis genome sequencing.</title>
        <authorList>
            <person name="Fukushima K."/>
        </authorList>
    </citation>
    <scope>NUCLEOTIDE SEQUENCE</scope>
    <source>
        <strain evidence="13">SING2019-196</strain>
    </source>
</reference>
<evidence type="ECO:0000256" key="10">
    <source>
        <dbReference type="ARBA" id="ARBA00023242"/>
    </source>
</evidence>